<accession>F7VH13</accession>
<organism evidence="1 2">
    <name type="scientific">Acetobacter tropicalis NBRC 101654</name>
    <dbReference type="NCBI Taxonomy" id="749388"/>
    <lineage>
        <taxon>Bacteria</taxon>
        <taxon>Pseudomonadati</taxon>
        <taxon>Pseudomonadota</taxon>
        <taxon>Alphaproteobacteria</taxon>
        <taxon>Acetobacterales</taxon>
        <taxon>Acetobacteraceae</taxon>
        <taxon>Acetobacter</taxon>
    </lineage>
</organism>
<dbReference type="EMBL" id="BABS01000110">
    <property type="protein sequence ID" value="GAA09658.1"/>
    <property type="molecule type" value="Genomic_DNA"/>
</dbReference>
<protein>
    <submittedName>
        <fullName evidence="1">Uncharacterized protein</fullName>
    </submittedName>
</protein>
<sequence length="45" mass="5029">MGAHVRHEAKAAFLLAVRQLSFSGEKESRFISLPVLNFHPKAFCS</sequence>
<dbReference type="AlphaFoldDB" id="F7VH13"/>
<proteinExistence type="predicted"/>
<comment type="caution">
    <text evidence="1">The sequence shown here is derived from an EMBL/GenBank/DDBJ whole genome shotgun (WGS) entry which is preliminary data.</text>
</comment>
<dbReference type="Proteomes" id="UP000004319">
    <property type="component" value="Unassembled WGS sequence"/>
</dbReference>
<reference evidence="1 2" key="1">
    <citation type="journal article" date="2011" name="Biochem. Biophys. Res. Commun.">
        <title>Increased number of Arginine-based salt bridges contributes to the thermotolerance of thermotolerant acetic acid bacteria, Acetobacter tropicalis SKU1100.</title>
        <authorList>
            <person name="Matsutani M."/>
            <person name="Hirakawa H."/>
            <person name="Nishikura M."/>
            <person name="Soemphol W."/>
            <person name="Ali I.A.I."/>
            <person name="Yakushi T."/>
            <person name="Matsushita K."/>
        </authorList>
    </citation>
    <scope>NUCLEOTIDE SEQUENCE [LARGE SCALE GENOMIC DNA]</scope>
    <source>
        <strain evidence="1 2">NBRC 101654</strain>
    </source>
</reference>
<name>F7VH13_9PROT</name>
<gene>
    <name evidence="1" type="ORF">ATPR_2662</name>
</gene>
<evidence type="ECO:0000313" key="1">
    <source>
        <dbReference type="EMBL" id="GAA09658.1"/>
    </source>
</evidence>
<evidence type="ECO:0000313" key="2">
    <source>
        <dbReference type="Proteomes" id="UP000004319"/>
    </source>
</evidence>